<dbReference type="Gene3D" id="3.40.50.2000">
    <property type="entry name" value="Glycogen Phosphorylase B"/>
    <property type="match status" value="2"/>
</dbReference>
<dbReference type="SUPFAM" id="SSF53756">
    <property type="entry name" value="UDP-Glycosyltransferase/glycogen phosphorylase"/>
    <property type="match status" value="1"/>
</dbReference>
<dbReference type="Pfam" id="PF13439">
    <property type="entry name" value="Glyco_transf_4"/>
    <property type="match status" value="1"/>
</dbReference>
<name>A0A1F4NT90_UNCK3</name>
<dbReference type="InterPro" id="IPR028098">
    <property type="entry name" value="Glyco_trans_4-like_N"/>
</dbReference>
<gene>
    <name evidence="4" type="ORF">A2V68_02870</name>
</gene>
<evidence type="ECO:0000259" key="2">
    <source>
        <dbReference type="Pfam" id="PF00534"/>
    </source>
</evidence>
<accession>A0A1F4NT90</accession>
<dbReference type="CDD" id="cd03809">
    <property type="entry name" value="GT4_MtfB-like"/>
    <property type="match status" value="1"/>
</dbReference>
<dbReference type="Proteomes" id="UP000176651">
    <property type="component" value="Unassembled WGS sequence"/>
</dbReference>
<evidence type="ECO:0000256" key="1">
    <source>
        <dbReference type="ARBA" id="ARBA00022679"/>
    </source>
</evidence>
<dbReference type="GO" id="GO:0009103">
    <property type="term" value="P:lipopolysaccharide biosynthetic process"/>
    <property type="evidence" value="ECO:0007669"/>
    <property type="project" value="TreeGrafter"/>
</dbReference>
<sequence length="361" mass="40921">MIIGIDASKLICTAKTGVEISTSELITALLRIDRANTYWLYSPVPLDAEFLAYSNVRNVVVPGKRWWTLLALSRELRKNPPEVFWSPSNFLPFNLPPKVVATVHDLAFHLFPESYALKSRLLSTWTVRRAARVADKLIAVSRQTKKDLKRYFNVPGENIEVIYHALRSDFSGSDFNFSKTYPILDKYFIYVGRLELRKNLLNIITAFHKFLALTSAPVKLLLGGSPGYGYGRIQKLIKRLKLENQVIITNYLPAQHLPALCRRSLGVVFTSRYEGFGLNILEGFAAGVPVVTSNFGAMEEIAGKAALLVNPFNPDEIANGLSRLYRDEGLRQQLIARGQERLKDFSWEVSARKLMELWQEL</sequence>
<evidence type="ECO:0000313" key="4">
    <source>
        <dbReference type="EMBL" id="OGB74527.1"/>
    </source>
</evidence>
<organism evidence="4 5">
    <name type="scientific">candidate division Kazan bacterium RBG_13_50_9</name>
    <dbReference type="NCBI Taxonomy" id="1798535"/>
    <lineage>
        <taxon>Bacteria</taxon>
        <taxon>Bacteria division Kazan-3B-28</taxon>
    </lineage>
</organism>
<dbReference type="EMBL" id="META01000001">
    <property type="protein sequence ID" value="OGB74527.1"/>
    <property type="molecule type" value="Genomic_DNA"/>
</dbReference>
<evidence type="ECO:0000259" key="3">
    <source>
        <dbReference type="Pfam" id="PF13439"/>
    </source>
</evidence>
<dbReference type="GO" id="GO:0016757">
    <property type="term" value="F:glycosyltransferase activity"/>
    <property type="evidence" value="ECO:0007669"/>
    <property type="project" value="InterPro"/>
</dbReference>
<feature type="domain" description="Glycosyltransferase subfamily 4-like N-terminal" evidence="3">
    <location>
        <begin position="17"/>
        <end position="165"/>
    </location>
</feature>
<proteinExistence type="predicted"/>
<reference evidence="4 5" key="1">
    <citation type="journal article" date="2016" name="Nat. Commun.">
        <title>Thousands of microbial genomes shed light on interconnected biogeochemical processes in an aquifer system.</title>
        <authorList>
            <person name="Anantharaman K."/>
            <person name="Brown C.T."/>
            <person name="Hug L.A."/>
            <person name="Sharon I."/>
            <person name="Castelle C.J."/>
            <person name="Probst A.J."/>
            <person name="Thomas B.C."/>
            <person name="Singh A."/>
            <person name="Wilkins M.J."/>
            <person name="Karaoz U."/>
            <person name="Brodie E.L."/>
            <person name="Williams K.H."/>
            <person name="Hubbard S.S."/>
            <person name="Banfield J.F."/>
        </authorList>
    </citation>
    <scope>NUCLEOTIDE SEQUENCE [LARGE SCALE GENOMIC DNA]</scope>
</reference>
<evidence type="ECO:0000313" key="5">
    <source>
        <dbReference type="Proteomes" id="UP000176651"/>
    </source>
</evidence>
<protein>
    <recommendedName>
        <fullName evidence="6">Glycosyl transferase family 1 domain-containing protein</fullName>
    </recommendedName>
</protein>
<feature type="domain" description="Glycosyl transferase family 1" evidence="2">
    <location>
        <begin position="185"/>
        <end position="340"/>
    </location>
</feature>
<evidence type="ECO:0008006" key="6">
    <source>
        <dbReference type="Google" id="ProtNLM"/>
    </source>
</evidence>
<dbReference type="STRING" id="1798535.A2V68_02870"/>
<comment type="caution">
    <text evidence="4">The sequence shown here is derived from an EMBL/GenBank/DDBJ whole genome shotgun (WGS) entry which is preliminary data.</text>
</comment>
<dbReference type="AlphaFoldDB" id="A0A1F4NT90"/>
<dbReference type="InterPro" id="IPR001296">
    <property type="entry name" value="Glyco_trans_1"/>
</dbReference>
<keyword evidence="1" id="KW-0808">Transferase</keyword>
<dbReference type="PANTHER" id="PTHR46401:SF2">
    <property type="entry name" value="GLYCOSYLTRANSFERASE WBBK-RELATED"/>
    <property type="match status" value="1"/>
</dbReference>
<dbReference type="Pfam" id="PF00534">
    <property type="entry name" value="Glycos_transf_1"/>
    <property type="match status" value="1"/>
</dbReference>
<dbReference type="PANTHER" id="PTHR46401">
    <property type="entry name" value="GLYCOSYLTRANSFERASE WBBK-RELATED"/>
    <property type="match status" value="1"/>
</dbReference>